<reference evidence="2 3" key="1">
    <citation type="submission" date="2014-10" db="EMBL/GenBank/DDBJ databases">
        <title>Draft genome of the hookworm Ancylostoma caninum.</title>
        <authorList>
            <person name="Mitreva M."/>
        </authorList>
    </citation>
    <scope>NUCLEOTIDE SEQUENCE [LARGE SCALE GENOMIC DNA]</scope>
    <source>
        <strain evidence="2 3">Baltimore</strain>
    </source>
</reference>
<comment type="caution">
    <text evidence="2">The sequence shown here is derived from an EMBL/GenBank/DDBJ whole genome shotgun (WGS) entry which is preliminary data.</text>
</comment>
<dbReference type="AlphaFoldDB" id="A0A368GWH0"/>
<keyword evidence="1" id="KW-0472">Membrane</keyword>
<keyword evidence="1" id="KW-1133">Transmembrane helix</keyword>
<dbReference type="Proteomes" id="UP000252519">
    <property type="component" value="Unassembled WGS sequence"/>
</dbReference>
<dbReference type="OrthoDB" id="10564502at2759"/>
<feature type="transmembrane region" description="Helical" evidence="1">
    <location>
        <begin position="21"/>
        <end position="49"/>
    </location>
</feature>
<accession>A0A368GWH0</accession>
<evidence type="ECO:0000256" key="1">
    <source>
        <dbReference type="SAM" id="Phobius"/>
    </source>
</evidence>
<keyword evidence="1" id="KW-0812">Transmembrane</keyword>
<sequence length="118" mass="13580">MAIIRTKKQVSSITFSTQLKLVIMMLCSSSIFFLEGCVPVSYIVAAAVLKTFVGCEVPIHFTAFFLPLNLIPLSNSLLYFVIFKQYRVTALRWIWRRCLFCKSNKPSTRTQLHRSILK</sequence>
<feature type="transmembrane region" description="Helical" evidence="1">
    <location>
        <begin position="61"/>
        <end position="82"/>
    </location>
</feature>
<evidence type="ECO:0008006" key="4">
    <source>
        <dbReference type="Google" id="ProtNLM"/>
    </source>
</evidence>
<protein>
    <recommendedName>
        <fullName evidence="4">G-protein coupled receptors family 1 profile domain-containing protein</fullName>
    </recommendedName>
</protein>
<gene>
    <name evidence="2" type="ORF">ANCCAN_05970</name>
</gene>
<evidence type="ECO:0000313" key="2">
    <source>
        <dbReference type="EMBL" id="RCN47918.1"/>
    </source>
</evidence>
<keyword evidence="3" id="KW-1185">Reference proteome</keyword>
<name>A0A368GWH0_ANCCA</name>
<dbReference type="EMBL" id="JOJR01000054">
    <property type="protein sequence ID" value="RCN47918.1"/>
    <property type="molecule type" value="Genomic_DNA"/>
</dbReference>
<proteinExistence type="predicted"/>
<organism evidence="2 3">
    <name type="scientific">Ancylostoma caninum</name>
    <name type="common">Dog hookworm</name>
    <dbReference type="NCBI Taxonomy" id="29170"/>
    <lineage>
        <taxon>Eukaryota</taxon>
        <taxon>Metazoa</taxon>
        <taxon>Ecdysozoa</taxon>
        <taxon>Nematoda</taxon>
        <taxon>Chromadorea</taxon>
        <taxon>Rhabditida</taxon>
        <taxon>Rhabditina</taxon>
        <taxon>Rhabditomorpha</taxon>
        <taxon>Strongyloidea</taxon>
        <taxon>Ancylostomatidae</taxon>
        <taxon>Ancylostomatinae</taxon>
        <taxon>Ancylostoma</taxon>
    </lineage>
</organism>
<evidence type="ECO:0000313" key="3">
    <source>
        <dbReference type="Proteomes" id="UP000252519"/>
    </source>
</evidence>